<reference evidence="2" key="1">
    <citation type="submission" date="2017-04" db="EMBL/GenBank/DDBJ databases">
        <authorList>
            <person name="Varghese N."/>
            <person name="Submissions S."/>
        </authorList>
    </citation>
    <scope>NUCLEOTIDE SEQUENCE [LARGE SCALE GENOMIC DNA]</scope>
    <source>
        <strain evidence="2">RKEM611</strain>
    </source>
</reference>
<dbReference type="RefSeq" id="WP_132324097.1">
    <property type="nucleotide sequence ID" value="NZ_FWZT01000025.1"/>
</dbReference>
<dbReference type="EMBL" id="FWZT01000025">
    <property type="protein sequence ID" value="SMF69978.1"/>
    <property type="molecule type" value="Genomic_DNA"/>
</dbReference>
<dbReference type="Proteomes" id="UP000192907">
    <property type="component" value="Unassembled WGS sequence"/>
</dbReference>
<accession>A0A1Y6CRB9</accession>
<dbReference type="AlphaFoldDB" id="A0A1Y6CRB9"/>
<name>A0A1Y6CRB9_9BACT</name>
<proteinExistence type="predicted"/>
<keyword evidence="2" id="KW-1185">Reference proteome</keyword>
<organism evidence="1 2">
    <name type="scientific">Pseudobacteriovorax antillogorgiicola</name>
    <dbReference type="NCBI Taxonomy" id="1513793"/>
    <lineage>
        <taxon>Bacteria</taxon>
        <taxon>Pseudomonadati</taxon>
        <taxon>Bdellovibrionota</taxon>
        <taxon>Oligoflexia</taxon>
        <taxon>Oligoflexales</taxon>
        <taxon>Pseudobacteriovoracaceae</taxon>
        <taxon>Pseudobacteriovorax</taxon>
    </lineage>
</organism>
<protein>
    <submittedName>
        <fullName evidence="1">Uncharacterized protein</fullName>
    </submittedName>
</protein>
<sequence length="90" mass="10638">MSNRIDQLEYTVMELGSQVFRLKQEVTNLNQSQETFVTIFKKLRSILDEKGVLEVEDFDLITDFYQLIDHFEDPMEAEEEPQTIPKSDLH</sequence>
<evidence type="ECO:0000313" key="1">
    <source>
        <dbReference type="EMBL" id="SMF69978.1"/>
    </source>
</evidence>
<evidence type="ECO:0000313" key="2">
    <source>
        <dbReference type="Proteomes" id="UP000192907"/>
    </source>
</evidence>
<gene>
    <name evidence="1" type="ORF">SAMN06296036_12573</name>
</gene>